<dbReference type="RefSeq" id="WP_076176497.1">
    <property type="nucleotide sequence ID" value="NZ_MRTP01000019.1"/>
</dbReference>
<evidence type="ECO:0000313" key="2">
    <source>
        <dbReference type="Proteomes" id="UP000187172"/>
    </source>
</evidence>
<dbReference type="Pfam" id="PF08020">
    <property type="entry name" value="DUF1706"/>
    <property type="match status" value="1"/>
</dbReference>
<protein>
    <submittedName>
        <fullName evidence="1">Uncharacterized protein</fullName>
    </submittedName>
</protein>
<comment type="caution">
    <text evidence="1">The sequence shown here is derived from an EMBL/GenBank/DDBJ whole genome shotgun (WGS) entry which is preliminary data.</text>
</comment>
<dbReference type="InterPro" id="IPR034660">
    <property type="entry name" value="DinB/YfiT-like"/>
</dbReference>
<evidence type="ECO:0000313" key="1">
    <source>
        <dbReference type="EMBL" id="OMF46952.1"/>
    </source>
</evidence>
<dbReference type="Gene3D" id="1.20.120.450">
    <property type="entry name" value="dinb family like domain"/>
    <property type="match status" value="1"/>
</dbReference>
<dbReference type="InterPro" id="IPR012550">
    <property type="entry name" value="DUF1706"/>
</dbReference>
<reference evidence="1 2" key="1">
    <citation type="submission" date="2016-11" db="EMBL/GenBank/DDBJ databases">
        <title>Paenibacillus species isolates.</title>
        <authorList>
            <person name="Beno S.M."/>
        </authorList>
    </citation>
    <scope>NUCLEOTIDE SEQUENCE [LARGE SCALE GENOMIC DNA]</scope>
    <source>
        <strain evidence="1 2">FSL R5-0378</strain>
    </source>
</reference>
<dbReference type="AlphaFoldDB" id="A0A1R1E5D9"/>
<gene>
    <name evidence="1" type="ORF">BK138_32555</name>
</gene>
<dbReference type="EMBL" id="MRTP01000019">
    <property type="protein sequence ID" value="OMF46952.1"/>
    <property type="molecule type" value="Genomic_DNA"/>
</dbReference>
<dbReference type="Proteomes" id="UP000187172">
    <property type="component" value="Unassembled WGS sequence"/>
</dbReference>
<organism evidence="1 2">
    <name type="scientific">Paenibacillus rhizosphaerae</name>
    <dbReference type="NCBI Taxonomy" id="297318"/>
    <lineage>
        <taxon>Bacteria</taxon>
        <taxon>Bacillati</taxon>
        <taxon>Bacillota</taxon>
        <taxon>Bacilli</taxon>
        <taxon>Bacillales</taxon>
        <taxon>Paenibacillaceae</taxon>
        <taxon>Paenibacillus</taxon>
    </lineage>
</organism>
<sequence>MQWISISEQGAIPETPAPGYTWEQIHQLNEESYQQYKDVKYQYALRQFRKSYLDIINYINKLDEEELNNPKLHPFTNRQPIWVDI</sequence>
<proteinExistence type="predicted"/>
<name>A0A1R1E5D9_9BACL</name>
<keyword evidence="2" id="KW-1185">Reference proteome</keyword>
<accession>A0A1R1E5D9</accession>